<evidence type="ECO:0000313" key="2">
    <source>
        <dbReference type="EMBL" id="QHU31721.1"/>
    </source>
</evidence>
<feature type="compositionally biased region" description="Acidic residues" evidence="1">
    <location>
        <begin position="13"/>
        <end position="27"/>
    </location>
</feature>
<name>A0A6C0LPQ0_9ZZZZ</name>
<organism evidence="2">
    <name type="scientific">viral metagenome</name>
    <dbReference type="NCBI Taxonomy" id="1070528"/>
    <lineage>
        <taxon>unclassified sequences</taxon>
        <taxon>metagenomes</taxon>
        <taxon>organismal metagenomes</taxon>
    </lineage>
</organism>
<evidence type="ECO:0000256" key="1">
    <source>
        <dbReference type="SAM" id="MobiDB-lite"/>
    </source>
</evidence>
<feature type="region of interest" description="Disordered" evidence="1">
    <location>
        <begin position="1"/>
        <end position="27"/>
    </location>
</feature>
<dbReference type="EMBL" id="MN740532">
    <property type="protein sequence ID" value="QHU31721.1"/>
    <property type="molecule type" value="Genomic_DNA"/>
</dbReference>
<reference evidence="2" key="1">
    <citation type="journal article" date="2020" name="Nature">
        <title>Giant virus diversity and host interactions through global metagenomics.</title>
        <authorList>
            <person name="Schulz F."/>
            <person name="Roux S."/>
            <person name="Paez-Espino D."/>
            <person name="Jungbluth S."/>
            <person name="Walsh D.A."/>
            <person name="Denef V.J."/>
            <person name="McMahon K.D."/>
            <person name="Konstantinidis K.T."/>
            <person name="Eloe-Fadrosh E.A."/>
            <person name="Kyrpides N.C."/>
            <person name="Woyke T."/>
        </authorList>
    </citation>
    <scope>NUCLEOTIDE SEQUENCE</scope>
    <source>
        <strain evidence="2">GVMAG-M-3300027963-41</strain>
    </source>
</reference>
<protein>
    <submittedName>
        <fullName evidence="2">Uncharacterized protein</fullName>
    </submittedName>
</protein>
<sequence length="78" mass="8968">MSANALSISAEAETTEDELDELDEEEDLLEEEPILRRRRKEEVKRQRGDTIAYIIRRCVSIFSSPPATTIFIFVRNPG</sequence>
<proteinExistence type="predicted"/>
<dbReference type="AlphaFoldDB" id="A0A6C0LPQ0"/>
<accession>A0A6C0LPQ0</accession>